<dbReference type="Pfam" id="PF00226">
    <property type="entry name" value="DnaJ"/>
    <property type="match status" value="1"/>
</dbReference>
<comment type="caution">
    <text evidence="11">The sequence shown here is derived from an EMBL/GenBank/DDBJ whole genome shotgun (WGS) entry which is preliminary data.</text>
</comment>
<reference evidence="11 12" key="1">
    <citation type="journal article" date="2015" name="BMC Genomics">
        <title>Gene expression during zombie ant biting behavior reflects the complexity underlying fungal parasitic behavioral manipulation.</title>
        <authorList>
            <person name="de Bekker C."/>
            <person name="Ohm R.A."/>
            <person name="Loreto R.G."/>
            <person name="Sebastian A."/>
            <person name="Albert I."/>
            <person name="Merrow M."/>
            <person name="Brachmann A."/>
            <person name="Hughes D.P."/>
        </authorList>
    </citation>
    <scope>NUCLEOTIDE SEQUENCE [LARGE SCALE GENOMIC DNA]</scope>
    <source>
        <strain evidence="11 12">SC16a</strain>
    </source>
</reference>
<dbReference type="SUPFAM" id="SSF57938">
    <property type="entry name" value="DnaJ/Hsp40 cysteine-rich domain"/>
    <property type="match status" value="1"/>
</dbReference>
<dbReference type="FunFam" id="2.10.230.10:FF:000001">
    <property type="entry name" value="DnaJ subfamily A member 2"/>
    <property type="match status" value="1"/>
</dbReference>
<dbReference type="Proteomes" id="UP000037136">
    <property type="component" value="Unassembled WGS sequence"/>
</dbReference>
<dbReference type="GO" id="GO:0005737">
    <property type="term" value="C:cytoplasm"/>
    <property type="evidence" value="ECO:0007669"/>
    <property type="project" value="TreeGrafter"/>
</dbReference>
<dbReference type="FunFam" id="2.60.260.20:FF:000005">
    <property type="entry name" value="Chaperone protein dnaJ 1, mitochondrial"/>
    <property type="match status" value="1"/>
</dbReference>
<dbReference type="GO" id="GO:0031072">
    <property type="term" value="F:heat shock protein binding"/>
    <property type="evidence" value="ECO:0007669"/>
    <property type="project" value="InterPro"/>
</dbReference>
<evidence type="ECO:0000256" key="6">
    <source>
        <dbReference type="ARBA" id="ARBA00072890"/>
    </source>
</evidence>
<dbReference type="InterPro" id="IPR012724">
    <property type="entry name" value="DnaJ"/>
</dbReference>
<keyword evidence="4 7" id="KW-0862">Zinc</keyword>
<dbReference type="Gene3D" id="2.10.230.10">
    <property type="entry name" value="Heat shock protein DnaJ, cysteine-rich domain"/>
    <property type="match status" value="1"/>
</dbReference>
<dbReference type="Gene3D" id="2.60.260.20">
    <property type="entry name" value="Urease metallochaperone UreE, N-terminal domain"/>
    <property type="match status" value="2"/>
</dbReference>
<feature type="region of interest" description="Disordered" evidence="8">
    <location>
        <begin position="480"/>
        <end position="525"/>
    </location>
</feature>
<dbReference type="InterPro" id="IPR002939">
    <property type="entry name" value="DnaJ_C"/>
</dbReference>
<keyword evidence="5" id="KW-0143">Chaperone</keyword>
<dbReference type="SUPFAM" id="SSF46565">
    <property type="entry name" value="Chaperone J-domain"/>
    <property type="match status" value="1"/>
</dbReference>
<evidence type="ECO:0000256" key="4">
    <source>
        <dbReference type="ARBA" id="ARBA00022833"/>
    </source>
</evidence>
<dbReference type="CDD" id="cd10719">
    <property type="entry name" value="DnaJ_zf"/>
    <property type="match status" value="1"/>
</dbReference>
<organism evidence="11 12">
    <name type="scientific">Ophiocordyceps unilateralis</name>
    <name type="common">Zombie-ant fungus</name>
    <name type="synonym">Torrubia unilateralis</name>
    <dbReference type="NCBI Taxonomy" id="268505"/>
    <lineage>
        <taxon>Eukaryota</taxon>
        <taxon>Fungi</taxon>
        <taxon>Dikarya</taxon>
        <taxon>Ascomycota</taxon>
        <taxon>Pezizomycotina</taxon>
        <taxon>Sordariomycetes</taxon>
        <taxon>Hypocreomycetidae</taxon>
        <taxon>Hypocreales</taxon>
        <taxon>Ophiocordycipitaceae</taxon>
        <taxon>Ophiocordyceps</taxon>
    </lineage>
</organism>
<reference evidence="11 12" key="2">
    <citation type="journal article" date="2017" name="Sci. Rep.">
        <title>Ant-infecting Ophiocordyceps genomes reveal a high diversity of potential behavioral manipulation genes and a possible major role for enterotoxins.</title>
        <authorList>
            <person name="de Bekker C."/>
            <person name="Ohm R.A."/>
            <person name="Evans H.C."/>
            <person name="Brachmann A."/>
            <person name="Hughes D.P."/>
        </authorList>
    </citation>
    <scope>NUCLEOTIDE SEQUENCE [LARGE SCALE GENOMIC DNA]</scope>
    <source>
        <strain evidence="11 12">SC16a</strain>
    </source>
</reference>
<dbReference type="GO" id="GO:0009408">
    <property type="term" value="P:response to heat"/>
    <property type="evidence" value="ECO:0007669"/>
    <property type="project" value="InterPro"/>
</dbReference>
<sequence>MNSSMFTKAVAPMRMLAQSQIVVRDYGCKRARYHTAAFSRPRSTAKRRLDTWFARRSFHATTRLGEKNPYKNLGVNKNATAAEIKKAYYGLAKKYHPDTNKDPTAKDRFAEIQSAYEILSDPQKRQQYDQFGDAAFAQNGGGASGGHPFDGGFAGFTGKEGFPFEDLFAAFTGQAGRRRQRGGFESPFSSPFEAAEVLVGENIEVFTSVTFTEAAKGTTKTITITPMTPCKSCSGSGLRPGAKRASCKNCNGTGTRLHFMHGGMQMASTCNTCEGTGSAIPRGSECSTCSGNGVVRERMSMPVEVPAGIEDGMRLKFEGAGDAPPMGRAANPKAPSDRGDLYVSVRVAKDPKFTRDGANLTHVATIPFTTALLGGQVSVPTLDGSVNVKVATGTNTGDKQVLAGMGIKRLNSRRNSGFGDLKVEFRVNMPKSLNGTQRTLLEMLADSLGDKSARRVMNVSASSSPDDAESHKNEGFLKSIWHTLTNHPAHENTAQDNQADKKTNSSSSSKAKDESSKKSSDSSSG</sequence>
<name>A0A2A9PDE1_OPHUN</name>
<feature type="compositionally biased region" description="Basic and acidic residues" evidence="8">
    <location>
        <begin position="510"/>
        <end position="525"/>
    </location>
</feature>
<dbReference type="SMART" id="SM00271">
    <property type="entry name" value="DnaJ"/>
    <property type="match status" value="1"/>
</dbReference>
<dbReference type="PROSITE" id="PS50076">
    <property type="entry name" value="DNAJ_2"/>
    <property type="match status" value="1"/>
</dbReference>
<feature type="zinc finger region" description="CR-type" evidence="7">
    <location>
        <begin position="217"/>
        <end position="298"/>
    </location>
</feature>
<keyword evidence="2" id="KW-0677">Repeat</keyword>
<dbReference type="InterPro" id="IPR001305">
    <property type="entry name" value="HSP_DnaJ_Cys-rich_dom"/>
</dbReference>
<dbReference type="InterPro" id="IPR018253">
    <property type="entry name" value="DnaJ_domain_CS"/>
</dbReference>
<dbReference type="GO" id="GO:0051082">
    <property type="term" value="F:unfolded protein binding"/>
    <property type="evidence" value="ECO:0007669"/>
    <property type="project" value="InterPro"/>
</dbReference>
<dbReference type="InterPro" id="IPR008971">
    <property type="entry name" value="HSP40/DnaJ_pept-bd"/>
</dbReference>
<dbReference type="InterPro" id="IPR036869">
    <property type="entry name" value="J_dom_sf"/>
</dbReference>
<dbReference type="AlphaFoldDB" id="A0A2A9PDE1"/>
<evidence type="ECO:0000256" key="3">
    <source>
        <dbReference type="ARBA" id="ARBA00022771"/>
    </source>
</evidence>
<accession>A0A2A9PDE1</accession>
<dbReference type="PRINTS" id="PR00625">
    <property type="entry name" value="JDOMAIN"/>
</dbReference>
<evidence type="ECO:0000256" key="8">
    <source>
        <dbReference type="SAM" id="MobiDB-lite"/>
    </source>
</evidence>
<proteinExistence type="inferred from homology"/>
<evidence type="ECO:0000256" key="1">
    <source>
        <dbReference type="ARBA" id="ARBA00022723"/>
    </source>
</evidence>
<dbReference type="PANTHER" id="PTHR43096:SF52">
    <property type="entry name" value="DNAJ HOMOLOG 1, MITOCHONDRIAL-RELATED"/>
    <property type="match status" value="1"/>
</dbReference>
<dbReference type="GO" id="GO:0005524">
    <property type="term" value="F:ATP binding"/>
    <property type="evidence" value="ECO:0007669"/>
    <property type="project" value="InterPro"/>
</dbReference>
<feature type="domain" description="CR-type" evidence="10">
    <location>
        <begin position="217"/>
        <end position="298"/>
    </location>
</feature>
<protein>
    <recommendedName>
        <fullName evidence="6">DnaJ homolog 1, mitochondrial</fullName>
    </recommendedName>
</protein>
<feature type="compositionally biased region" description="Polar residues" evidence="8">
    <location>
        <begin position="482"/>
        <end position="497"/>
    </location>
</feature>
<evidence type="ECO:0000313" key="12">
    <source>
        <dbReference type="Proteomes" id="UP000037136"/>
    </source>
</evidence>
<dbReference type="Pfam" id="PF01556">
    <property type="entry name" value="DnaJ_C"/>
    <property type="match status" value="1"/>
</dbReference>
<dbReference type="HAMAP" id="MF_01152">
    <property type="entry name" value="DnaJ"/>
    <property type="match status" value="1"/>
</dbReference>
<feature type="domain" description="J" evidence="9">
    <location>
        <begin position="68"/>
        <end position="132"/>
    </location>
</feature>
<evidence type="ECO:0000259" key="10">
    <source>
        <dbReference type="PROSITE" id="PS51188"/>
    </source>
</evidence>
<dbReference type="PANTHER" id="PTHR43096">
    <property type="entry name" value="DNAJ HOMOLOG 1, MITOCHONDRIAL-RELATED"/>
    <property type="match status" value="1"/>
</dbReference>
<dbReference type="PROSITE" id="PS51188">
    <property type="entry name" value="ZF_CR"/>
    <property type="match status" value="1"/>
</dbReference>
<dbReference type="CDD" id="cd06257">
    <property type="entry name" value="DnaJ"/>
    <property type="match status" value="1"/>
</dbReference>
<dbReference type="GO" id="GO:0042026">
    <property type="term" value="P:protein refolding"/>
    <property type="evidence" value="ECO:0007669"/>
    <property type="project" value="TreeGrafter"/>
</dbReference>
<dbReference type="Pfam" id="PF00684">
    <property type="entry name" value="DnaJ_CXXCXGXG"/>
    <property type="match status" value="1"/>
</dbReference>
<dbReference type="SUPFAM" id="SSF49493">
    <property type="entry name" value="HSP40/DnaJ peptide-binding domain"/>
    <property type="match status" value="2"/>
</dbReference>
<dbReference type="InterPro" id="IPR036410">
    <property type="entry name" value="HSP_DnaJ_Cys-rich_dom_sf"/>
</dbReference>
<evidence type="ECO:0000313" key="11">
    <source>
        <dbReference type="EMBL" id="PFH59525.1"/>
    </source>
</evidence>
<dbReference type="PROSITE" id="PS00636">
    <property type="entry name" value="DNAJ_1"/>
    <property type="match status" value="1"/>
</dbReference>
<evidence type="ECO:0000256" key="7">
    <source>
        <dbReference type="PROSITE-ProRule" id="PRU00546"/>
    </source>
</evidence>
<dbReference type="CDD" id="cd10747">
    <property type="entry name" value="DnaJ_C"/>
    <property type="match status" value="1"/>
</dbReference>
<gene>
    <name evidence="11" type="ORF">XA68_12228</name>
</gene>
<dbReference type="InterPro" id="IPR001623">
    <property type="entry name" value="DnaJ_domain"/>
</dbReference>
<dbReference type="EMBL" id="LAZP02000192">
    <property type="protein sequence ID" value="PFH59525.1"/>
    <property type="molecule type" value="Genomic_DNA"/>
</dbReference>
<evidence type="ECO:0000259" key="9">
    <source>
        <dbReference type="PROSITE" id="PS50076"/>
    </source>
</evidence>
<keyword evidence="12" id="KW-1185">Reference proteome</keyword>
<evidence type="ECO:0000256" key="2">
    <source>
        <dbReference type="ARBA" id="ARBA00022737"/>
    </source>
</evidence>
<dbReference type="GO" id="GO:0008270">
    <property type="term" value="F:zinc ion binding"/>
    <property type="evidence" value="ECO:0007669"/>
    <property type="project" value="UniProtKB-KW"/>
</dbReference>
<dbReference type="OrthoDB" id="10256793at2759"/>
<evidence type="ECO:0000256" key="5">
    <source>
        <dbReference type="ARBA" id="ARBA00023186"/>
    </source>
</evidence>
<keyword evidence="1 7" id="KW-0479">Metal-binding</keyword>
<keyword evidence="3 7" id="KW-0863">Zinc-finger</keyword>
<dbReference type="STRING" id="268505.A0A2A9PDE1"/>
<dbReference type="Gene3D" id="1.10.287.110">
    <property type="entry name" value="DnaJ domain"/>
    <property type="match status" value="1"/>
</dbReference>